<keyword evidence="7 12" id="KW-0862">Zinc</keyword>
<comment type="catalytic activity">
    <reaction evidence="11 12">
        <text>ATP + H2O = ADP + phosphate + H(+)</text>
        <dbReference type="Rhea" id="RHEA:13065"/>
        <dbReference type="ChEBI" id="CHEBI:15377"/>
        <dbReference type="ChEBI" id="CHEBI:15378"/>
        <dbReference type="ChEBI" id="CHEBI:30616"/>
        <dbReference type="ChEBI" id="CHEBI:43474"/>
        <dbReference type="ChEBI" id="CHEBI:456216"/>
        <dbReference type="EC" id="5.6.2.4"/>
    </reaction>
</comment>
<sequence>MKNFYFNIALPLPIRKTFQYSYSEKIKKGSRVFVPFGSRKLVGIVIEEVKEDKSIETKNIIALLDNLPSFSSKAFECIIWASKYYHHPIGEVFHSFLPNHLRKNNLHKDYAVSNNDYSIIGEKPKLTDEQNNALKIYKNSSDFKVNVINGVTGSGKTEIYLRIIEKNLEEDKSTLLLVPEINLIPQLIKVFSERFGGNIGVYHSKQTPIQKYKTWQASANGNIKIIIGTRSSVMLPFKKIGSIIVDEEHDESYKQNEGFRYSARDLAIKRAQVENVPIILGSATPSITTIDNIAKNKFIELVLKKRFDGSNPPKILLYDSNKTKINNGISEELLELIKETIAQGKQVLIFNNRRGYAPFYQCLECDWIASCNSCETNLVYHEDLKRLVCHRCESKYGIPDNCPSCSKSSLNISGVGTQRIEKYLQEEVKEAQIFRIDYDTTRKKDAIDDLITEINKDKAAILIGTQMLSKGHDFPNVALSIILNIDTLINNPDFNTAEKLSQLMVQVSGRVGRSRNIKDGKVIIQTRYPNDKNLLNLRDGNYMKVAKGIINDRKNLNQPPYTASAIILATSPKKESNIAYLNEARQYFDNLKLETIYGPMPSQVSKLKGRYKHLIYIQFSSRSQLHKEINKFLLISEKWSTLKKVKAMIDIDPNNFY</sequence>
<dbReference type="PROSITE" id="PS51194">
    <property type="entry name" value="HELICASE_CTER"/>
    <property type="match status" value="1"/>
</dbReference>
<dbReference type="InterPro" id="IPR041222">
    <property type="entry name" value="PriA_3primeBD"/>
</dbReference>
<dbReference type="HAMAP" id="MF_00983">
    <property type="entry name" value="PriA"/>
    <property type="match status" value="1"/>
</dbReference>
<comment type="similarity">
    <text evidence="12">Belongs to the helicase family. PriA subfamily.</text>
</comment>
<dbReference type="Proteomes" id="UP000010116">
    <property type="component" value="Unassembled WGS sequence"/>
</dbReference>
<feature type="binding site" evidence="12">
    <location>
        <position position="374"/>
    </location>
    <ligand>
        <name>Zn(2+)</name>
        <dbReference type="ChEBI" id="CHEBI:29105"/>
        <label>2</label>
    </ligand>
</feature>
<evidence type="ECO:0000256" key="3">
    <source>
        <dbReference type="ARBA" id="ARBA00022723"/>
    </source>
</evidence>
<dbReference type="HOGENOM" id="CLU_013353_3_1_6"/>
<keyword evidence="4 12" id="KW-0547">Nucleotide-binding</keyword>
<evidence type="ECO:0000256" key="10">
    <source>
        <dbReference type="ARBA" id="ARBA00023235"/>
    </source>
</evidence>
<feature type="domain" description="Helicase ATP-binding" evidence="13">
    <location>
        <begin position="137"/>
        <end position="303"/>
    </location>
</feature>
<evidence type="ECO:0000256" key="9">
    <source>
        <dbReference type="ARBA" id="ARBA00023125"/>
    </source>
</evidence>
<keyword evidence="1 12" id="KW-0639">Primosome</keyword>
<dbReference type="FunFam" id="3.40.50.300:FF:000489">
    <property type="entry name" value="Primosome assembly protein PriA"/>
    <property type="match status" value="1"/>
</dbReference>
<evidence type="ECO:0000256" key="2">
    <source>
        <dbReference type="ARBA" id="ARBA00022705"/>
    </source>
</evidence>
<dbReference type="GO" id="GO:0003677">
    <property type="term" value="F:DNA binding"/>
    <property type="evidence" value="ECO:0007669"/>
    <property type="project" value="UniProtKB-UniRule"/>
</dbReference>
<dbReference type="PANTHER" id="PTHR30580:SF0">
    <property type="entry name" value="PRIMOSOMAL PROTEIN N"/>
    <property type="match status" value="1"/>
</dbReference>
<evidence type="ECO:0000313" key="16">
    <source>
        <dbReference type="Proteomes" id="UP000010116"/>
    </source>
</evidence>
<dbReference type="CDD" id="cd17929">
    <property type="entry name" value="DEXHc_priA"/>
    <property type="match status" value="1"/>
</dbReference>
<dbReference type="Gene3D" id="3.40.50.300">
    <property type="entry name" value="P-loop containing nucleotide triphosphate hydrolases"/>
    <property type="match status" value="2"/>
</dbReference>
<dbReference type="NCBIfam" id="TIGR00595">
    <property type="entry name" value="priA"/>
    <property type="match status" value="1"/>
</dbReference>
<feature type="binding site" evidence="12">
    <location>
        <position position="405"/>
    </location>
    <ligand>
        <name>Zn(2+)</name>
        <dbReference type="ChEBI" id="CHEBI:29105"/>
        <label>1</label>
    </ligand>
</feature>
<evidence type="ECO:0000259" key="14">
    <source>
        <dbReference type="PROSITE" id="PS51194"/>
    </source>
</evidence>
<dbReference type="InterPro" id="IPR005259">
    <property type="entry name" value="PriA"/>
</dbReference>
<evidence type="ECO:0000256" key="8">
    <source>
        <dbReference type="ARBA" id="ARBA00022840"/>
    </source>
</evidence>
<dbReference type="GO" id="GO:0008270">
    <property type="term" value="F:zinc ion binding"/>
    <property type="evidence" value="ECO:0007669"/>
    <property type="project" value="UniProtKB-UniRule"/>
</dbReference>
<keyword evidence="6 12" id="KW-0347">Helicase</keyword>
<keyword evidence="3 12" id="KW-0479">Metal-binding</keyword>
<dbReference type="Pfam" id="PF17764">
    <property type="entry name" value="PriA_3primeBD"/>
    <property type="match status" value="1"/>
</dbReference>
<feature type="binding site" evidence="12">
    <location>
        <position position="371"/>
    </location>
    <ligand>
        <name>Zn(2+)</name>
        <dbReference type="ChEBI" id="CHEBI:29105"/>
        <label>2</label>
    </ligand>
</feature>
<evidence type="ECO:0000256" key="11">
    <source>
        <dbReference type="ARBA" id="ARBA00048988"/>
    </source>
</evidence>
<dbReference type="GO" id="GO:0006270">
    <property type="term" value="P:DNA replication initiation"/>
    <property type="evidence" value="ECO:0007669"/>
    <property type="project" value="TreeGrafter"/>
</dbReference>
<dbReference type="GO" id="GO:0005524">
    <property type="term" value="F:ATP binding"/>
    <property type="evidence" value="ECO:0007669"/>
    <property type="project" value="UniProtKB-UniRule"/>
</dbReference>
<comment type="catalytic activity">
    <reaction evidence="12">
        <text>Couples ATP hydrolysis with the unwinding of duplex DNA by translocating in the 3'-5' direction.</text>
        <dbReference type="EC" id="5.6.2.4"/>
    </reaction>
</comment>
<proteinExistence type="inferred from homology"/>
<dbReference type="EMBL" id="JH611165">
    <property type="protein sequence ID" value="EJP73516.1"/>
    <property type="molecule type" value="Genomic_DNA"/>
</dbReference>
<dbReference type="Gene3D" id="3.40.1440.60">
    <property type="entry name" value="PriA, 3(prime) DNA-binding domain"/>
    <property type="match status" value="1"/>
</dbReference>
<dbReference type="GO" id="GO:0006269">
    <property type="term" value="P:DNA replication, synthesis of primer"/>
    <property type="evidence" value="ECO:0007669"/>
    <property type="project" value="UniProtKB-KW"/>
</dbReference>
<keyword evidence="2 12" id="KW-0235">DNA replication</keyword>
<dbReference type="GO" id="GO:0043138">
    <property type="term" value="F:3'-5' DNA helicase activity"/>
    <property type="evidence" value="ECO:0007669"/>
    <property type="project" value="UniProtKB-EC"/>
</dbReference>
<feature type="binding site" evidence="12">
    <location>
        <position position="362"/>
    </location>
    <ligand>
        <name>Zn(2+)</name>
        <dbReference type="ChEBI" id="CHEBI:29105"/>
        <label>1</label>
    </ligand>
</feature>
<protein>
    <recommendedName>
        <fullName evidence="12">Replication restart protein PriA</fullName>
    </recommendedName>
    <alternativeName>
        <fullName evidence="12">ATP-dependent DNA helicase PriA</fullName>
        <ecNumber evidence="12">5.6.2.4</ecNumber>
    </alternativeName>
    <alternativeName>
        <fullName evidence="12">DNA 3'-5' helicase PriA</fullName>
    </alternativeName>
</protein>
<keyword evidence="10 12" id="KW-0413">Isomerase</keyword>
<evidence type="ECO:0000313" key="15">
    <source>
        <dbReference type="EMBL" id="EJP73516.1"/>
    </source>
</evidence>
<keyword evidence="8 12" id="KW-0067">ATP-binding</keyword>
<feature type="binding site" evidence="12">
    <location>
        <position position="392"/>
    </location>
    <ligand>
        <name>Zn(2+)</name>
        <dbReference type="ChEBI" id="CHEBI:29105"/>
        <label>2</label>
    </ligand>
</feature>
<dbReference type="PROSITE" id="PS51192">
    <property type="entry name" value="HELICASE_ATP_BIND_1"/>
    <property type="match status" value="1"/>
</dbReference>
<feature type="binding site" evidence="12">
    <location>
        <position position="402"/>
    </location>
    <ligand>
        <name>Zn(2+)</name>
        <dbReference type="ChEBI" id="CHEBI:29105"/>
        <label>1</label>
    </ligand>
</feature>
<feature type="binding site" evidence="12">
    <location>
        <position position="389"/>
    </location>
    <ligand>
        <name>Zn(2+)</name>
        <dbReference type="ChEBI" id="CHEBI:29105"/>
        <label>2</label>
    </ligand>
</feature>
<reference evidence="15 16" key="1">
    <citation type="journal article" date="2012" name="ISME J.">
        <title>Genomic insights to SAR86, an abundant and uncultivated marine bacterial lineage.</title>
        <authorList>
            <person name="Dupont C.L."/>
            <person name="Rusch D.B."/>
            <person name="Yooseph S."/>
            <person name="Lombardo M.J."/>
            <person name="Richter R.A."/>
            <person name="Valas R."/>
            <person name="Novotny M."/>
            <person name="Yee-Greenbaum J."/>
            <person name="Selengut J.D."/>
            <person name="Haft D.H."/>
            <person name="Halpern A.L."/>
            <person name="Lasken R.S."/>
            <person name="Nealson K."/>
            <person name="Friedman R."/>
            <person name="Venter J.C."/>
        </authorList>
    </citation>
    <scope>NUCLEOTIDE SEQUENCE [LARGE SCALE GENOMIC DNA]</scope>
</reference>
<keyword evidence="5 12" id="KW-0378">Hydrolase</keyword>
<organism evidence="15 16">
    <name type="scientific">SAR86 cluster bacterium SAR86B</name>
    <dbReference type="NCBI Taxonomy" id="1123867"/>
    <lineage>
        <taxon>Bacteria</taxon>
        <taxon>Pseudomonadati</taxon>
        <taxon>Pseudomonadota</taxon>
        <taxon>Gammaproteobacteria</taxon>
        <taxon>SAR86 cluster</taxon>
    </lineage>
</organism>
<name>J5KNX1_9GAMM</name>
<evidence type="ECO:0000259" key="13">
    <source>
        <dbReference type="PROSITE" id="PS51192"/>
    </source>
</evidence>
<evidence type="ECO:0000256" key="1">
    <source>
        <dbReference type="ARBA" id="ARBA00022515"/>
    </source>
</evidence>
<dbReference type="Pfam" id="PF18074">
    <property type="entry name" value="PriA_C"/>
    <property type="match status" value="1"/>
</dbReference>
<dbReference type="Pfam" id="PF00270">
    <property type="entry name" value="DEAD"/>
    <property type="match status" value="1"/>
</dbReference>
<dbReference type="PANTHER" id="PTHR30580">
    <property type="entry name" value="PRIMOSOMAL PROTEIN N"/>
    <property type="match status" value="1"/>
</dbReference>
<dbReference type="GO" id="GO:0006302">
    <property type="term" value="P:double-strand break repair"/>
    <property type="evidence" value="ECO:0007669"/>
    <property type="project" value="InterPro"/>
</dbReference>
<dbReference type="EC" id="5.6.2.4" evidence="12"/>
<comment type="function">
    <text evidence="12">Initiates the restart of stalled replication forks, which reloads the replicative helicase on sites other than the origin of replication. Recognizes and binds to abandoned replication forks and remodels them to uncover a helicase loading site. Promotes assembly of the primosome at these replication forks.</text>
</comment>
<feature type="binding site" evidence="12">
    <location>
        <position position="365"/>
    </location>
    <ligand>
        <name>Zn(2+)</name>
        <dbReference type="ChEBI" id="CHEBI:29105"/>
        <label>1</label>
    </ligand>
</feature>
<dbReference type="InterPro" id="IPR027417">
    <property type="entry name" value="P-loop_NTPase"/>
</dbReference>
<dbReference type="SMART" id="SM00490">
    <property type="entry name" value="HELICc"/>
    <property type="match status" value="1"/>
</dbReference>
<dbReference type="InterPro" id="IPR001650">
    <property type="entry name" value="Helicase_C-like"/>
</dbReference>
<comment type="subunit">
    <text evidence="12">Component of the replication restart primosome.</text>
</comment>
<dbReference type="GO" id="GO:0006310">
    <property type="term" value="P:DNA recombination"/>
    <property type="evidence" value="ECO:0007669"/>
    <property type="project" value="InterPro"/>
</dbReference>
<evidence type="ECO:0000256" key="4">
    <source>
        <dbReference type="ARBA" id="ARBA00022741"/>
    </source>
</evidence>
<dbReference type="SMART" id="SM00487">
    <property type="entry name" value="DEXDc"/>
    <property type="match status" value="1"/>
</dbReference>
<dbReference type="GO" id="GO:0016887">
    <property type="term" value="F:ATP hydrolysis activity"/>
    <property type="evidence" value="ECO:0007669"/>
    <property type="project" value="RHEA"/>
</dbReference>
<dbReference type="InterPro" id="IPR011545">
    <property type="entry name" value="DEAD/DEAH_box_helicase_dom"/>
</dbReference>
<evidence type="ECO:0000256" key="7">
    <source>
        <dbReference type="ARBA" id="ARBA00022833"/>
    </source>
</evidence>
<dbReference type="InterPro" id="IPR042115">
    <property type="entry name" value="PriA_3primeBD_sf"/>
</dbReference>
<dbReference type="InterPro" id="IPR041236">
    <property type="entry name" value="PriA_C"/>
</dbReference>
<comment type="cofactor">
    <cofactor evidence="12">
        <name>Zn(2+)</name>
        <dbReference type="ChEBI" id="CHEBI:29105"/>
    </cofactor>
    <text evidence="12">Binds 2 zinc ions per subunit.</text>
</comment>
<evidence type="ECO:0000256" key="5">
    <source>
        <dbReference type="ARBA" id="ARBA00022801"/>
    </source>
</evidence>
<evidence type="ECO:0000256" key="12">
    <source>
        <dbReference type="HAMAP-Rule" id="MF_00983"/>
    </source>
</evidence>
<dbReference type="GO" id="GO:1990077">
    <property type="term" value="C:primosome complex"/>
    <property type="evidence" value="ECO:0007669"/>
    <property type="project" value="UniProtKB-UniRule"/>
</dbReference>
<gene>
    <name evidence="12 15" type="primary">priA</name>
    <name evidence="15" type="ORF">NT02SARS_0056</name>
</gene>
<evidence type="ECO:0000256" key="6">
    <source>
        <dbReference type="ARBA" id="ARBA00022806"/>
    </source>
</evidence>
<dbReference type="AlphaFoldDB" id="J5KNX1"/>
<accession>J5KNX1</accession>
<keyword evidence="9 12" id="KW-0238">DNA-binding</keyword>
<feature type="domain" description="Helicase C-terminal" evidence="14">
    <location>
        <begin position="328"/>
        <end position="567"/>
    </location>
</feature>
<dbReference type="Pfam" id="PF00271">
    <property type="entry name" value="Helicase_C"/>
    <property type="match status" value="1"/>
</dbReference>
<dbReference type="InterPro" id="IPR014001">
    <property type="entry name" value="Helicase_ATP-bd"/>
</dbReference>
<dbReference type="SUPFAM" id="SSF52540">
    <property type="entry name" value="P-loop containing nucleoside triphosphate hydrolases"/>
    <property type="match status" value="2"/>
</dbReference>